<proteinExistence type="predicted"/>
<protein>
    <submittedName>
        <fullName evidence="2">Uncharacterized protein</fullName>
    </submittedName>
</protein>
<comment type="caution">
    <text evidence="2">The sequence shown here is derived from an EMBL/GenBank/DDBJ whole genome shotgun (WGS) entry which is preliminary data.</text>
</comment>
<name>A0A5J4NV98_9TREM</name>
<feature type="region of interest" description="Disordered" evidence="1">
    <location>
        <begin position="1"/>
        <end position="34"/>
    </location>
</feature>
<dbReference type="AlphaFoldDB" id="A0A5J4NV98"/>
<dbReference type="EMBL" id="QNGE01000733">
    <property type="protein sequence ID" value="KAA3679451.1"/>
    <property type="molecule type" value="Genomic_DNA"/>
</dbReference>
<evidence type="ECO:0000313" key="3">
    <source>
        <dbReference type="Proteomes" id="UP000324629"/>
    </source>
</evidence>
<keyword evidence="3" id="KW-1185">Reference proteome</keyword>
<feature type="compositionally biased region" description="Polar residues" evidence="1">
    <location>
        <begin position="1"/>
        <end position="28"/>
    </location>
</feature>
<organism evidence="2 3">
    <name type="scientific">Paragonimus westermani</name>
    <dbReference type="NCBI Taxonomy" id="34504"/>
    <lineage>
        <taxon>Eukaryota</taxon>
        <taxon>Metazoa</taxon>
        <taxon>Spiralia</taxon>
        <taxon>Lophotrochozoa</taxon>
        <taxon>Platyhelminthes</taxon>
        <taxon>Trematoda</taxon>
        <taxon>Digenea</taxon>
        <taxon>Plagiorchiida</taxon>
        <taxon>Troglotremata</taxon>
        <taxon>Troglotrematidae</taxon>
        <taxon>Paragonimus</taxon>
    </lineage>
</organism>
<evidence type="ECO:0000313" key="2">
    <source>
        <dbReference type="EMBL" id="KAA3679451.1"/>
    </source>
</evidence>
<reference evidence="2 3" key="1">
    <citation type="journal article" date="2019" name="Gigascience">
        <title>Whole-genome sequence of the oriental lung fluke Paragonimus westermani.</title>
        <authorList>
            <person name="Oey H."/>
            <person name="Zakrzewski M."/>
            <person name="Narain K."/>
            <person name="Devi K.R."/>
            <person name="Agatsuma T."/>
            <person name="Nawaratna S."/>
            <person name="Gobert G.N."/>
            <person name="Jones M.K."/>
            <person name="Ragan M.A."/>
            <person name="McManus D.P."/>
            <person name="Krause L."/>
        </authorList>
    </citation>
    <scope>NUCLEOTIDE SEQUENCE [LARGE SCALE GENOMIC DNA]</scope>
    <source>
        <strain evidence="2 3">IND2009</strain>
    </source>
</reference>
<gene>
    <name evidence="2" type="ORF">DEA37_0013807</name>
</gene>
<sequence>MSTQSDVQSAAESQTNRTSRLDDSSSTPRLPPLSEEICRVGHMKRSEMTAHCTGRNCCIESEFQANLHRFYRGYKLFLDKIERGQANVSLQMYRAHKDLRKMRRRSREEKRTYYGGSNTVAGRRTQSQLSKAKLTLPTISTQEEVVKFQQPVDGVRNTPLPAVREAFSDYDEQEGEEEMGTRASNKMSIHSQVSNFIDEKSVVE</sequence>
<accession>A0A5J4NV98</accession>
<evidence type="ECO:0000256" key="1">
    <source>
        <dbReference type="SAM" id="MobiDB-lite"/>
    </source>
</evidence>
<dbReference type="Proteomes" id="UP000324629">
    <property type="component" value="Unassembled WGS sequence"/>
</dbReference>